<accession>A0A3S5CNI2</accession>
<dbReference type="EMBL" id="CAAALY010249791">
    <property type="protein sequence ID" value="VEL35417.1"/>
    <property type="molecule type" value="Genomic_DNA"/>
</dbReference>
<dbReference type="Proteomes" id="UP000784294">
    <property type="component" value="Unassembled WGS sequence"/>
</dbReference>
<keyword evidence="2" id="KW-1185">Reference proteome</keyword>
<dbReference type="AlphaFoldDB" id="A0A3S5CNI2"/>
<protein>
    <submittedName>
        <fullName evidence="1">Uncharacterized protein</fullName>
    </submittedName>
</protein>
<sequence length="67" mass="7638">MFEHSSWLAFVLRDVGICPVEQPLLRASFRVQTLAAWPSVDGIKMRFKTSKWPAVLPSGQHIVVWCL</sequence>
<proteinExistence type="predicted"/>
<evidence type="ECO:0000313" key="1">
    <source>
        <dbReference type="EMBL" id="VEL35417.1"/>
    </source>
</evidence>
<gene>
    <name evidence="1" type="ORF">PXEA_LOCUS28857</name>
</gene>
<reference evidence="1" key="1">
    <citation type="submission" date="2018-11" db="EMBL/GenBank/DDBJ databases">
        <authorList>
            <consortium name="Pathogen Informatics"/>
        </authorList>
    </citation>
    <scope>NUCLEOTIDE SEQUENCE</scope>
</reference>
<name>A0A3S5CNI2_9PLAT</name>
<comment type="caution">
    <text evidence="1">The sequence shown here is derived from an EMBL/GenBank/DDBJ whole genome shotgun (WGS) entry which is preliminary data.</text>
</comment>
<evidence type="ECO:0000313" key="2">
    <source>
        <dbReference type="Proteomes" id="UP000784294"/>
    </source>
</evidence>
<organism evidence="1 2">
    <name type="scientific">Protopolystoma xenopodis</name>
    <dbReference type="NCBI Taxonomy" id="117903"/>
    <lineage>
        <taxon>Eukaryota</taxon>
        <taxon>Metazoa</taxon>
        <taxon>Spiralia</taxon>
        <taxon>Lophotrochozoa</taxon>
        <taxon>Platyhelminthes</taxon>
        <taxon>Monogenea</taxon>
        <taxon>Polyopisthocotylea</taxon>
        <taxon>Polystomatidea</taxon>
        <taxon>Polystomatidae</taxon>
        <taxon>Protopolystoma</taxon>
    </lineage>
</organism>